<reference evidence="2" key="1">
    <citation type="submission" date="2016-11" db="EMBL/GenBank/DDBJ databases">
        <authorList>
            <person name="Varghese N."/>
            <person name="Submissions S."/>
        </authorList>
    </citation>
    <scope>NUCLEOTIDE SEQUENCE [LARGE SCALE GENOMIC DNA]</scope>
    <source>
        <strain evidence="2">DSM 15518</strain>
    </source>
</reference>
<gene>
    <name evidence="1" type="ORF">SAMN02744037_01405</name>
</gene>
<dbReference type="RefSeq" id="WP_072888548.1">
    <property type="nucleotide sequence ID" value="NZ_FRAE01000027.1"/>
</dbReference>
<organism evidence="1 2">
    <name type="scientific">Tepidibacter formicigenes DSM 15518</name>
    <dbReference type="NCBI Taxonomy" id="1123349"/>
    <lineage>
        <taxon>Bacteria</taxon>
        <taxon>Bacillati</taxon>
        <taxon>Bacillota</taxon>
        <taxon>Clostridia</taxon>
        <taxon>Peptostreptococcales</taxon>
        <taxon>Peptostreptococcaceae</taxon>
        <taxon>Tepidibacter</taxon>
    </lineage>
</organism>
<accession>A0A1M6NZ56</accession>
<sequence>MDIGAMSIGLSQAKLAQEVSISVMKKAMDTSEQKANFINDMMNTNVKAMERSVKPHLGNTIDIKL</sequence>
<dbReference type="InterPro" id="IPR025906">
    <property type="entry name" value="YjfB_motility"/>
</dbReference>
<dbReference type="OrthoDB" id="1924973at2"/>
<dbReference type="Pfam" id="PF14070">
    <property type="entry name" value="YjfB_motility"/>
    <property type="match status" value="1"/>
</dbReference>
<proteinExistence type="predicted"/>
<keyword evidence="2" id="KW-1185">Reference proteome</keyword>
<dbReference type="Proteomes" id="UP000242497">
    <property type="component" value="Unassembled WGS sequence"/>
</dbReference>
<evidence type="ECO:0000313" key="1">
    <source>
        <dbReference type="EMBL" id="SHK00912.1"/>
    </source>
</evidence>
<dbReference type="EMBL" id="FRAE01000027">
    <property type="protein sequence ID" value="SHK00912.1"/>
    <property type="molecule type" value="Genomic_DNA"/>
</dbReference>
<protein>
    <submittedName>
        <fullName evidence="1">Putative motility protein</fullName>
    </submittedName>
</protein>
<name>A0A1M6NZ56_9FIRM</name>
<dbReference type="AlphaFoldDB" id="A0A1M6NZ56"/>
<dbReference type="STRING" id="1123349.SAMN02744037_01405"/>
<evidence type="ECO:0000313" key="2">
    <source>
        <dbReference type="Proteomes" id="UP000242497"/>
    </source>
</evidence>